<feature type="domain" description="Leucine-rich repeat-containing protein 37 N-terminal" evidence="6">
    <location>
        <begin position="207"/>
        <end position="280"/>
    </location>
</feature>
<dbReference type="GeneTree" id="ENSGT00530000063282"/>
<feature type="compositionally biased region" description="Polar residues" evidence="3">
    <location>
        <begin position="1"/>
        <end position="18"/>
    </location>
</feature>
<dbReference type="Proteomes" id="UP000694391">
    <property type="component" value="Unplaced"/>
</dbReference>
<dbReference type="SUPFAM" id="SSF52058">
    <property type="entry name" value="L domain-like"/>
    <property type="match status" value="1"/>
</dbReference>
<evidence type="ECO:0000256" key="4">
    <source>
        <dbReference type="SAM" id="Phobius"/>
    </source>
</evidence>
<feature type="region of interest" description="Disordered" evidence="3">
    <location>
        <begin position="387"/>
        <end position="445"/>
    </location>
</feature>
<keyword evidence="1" id="KW-0433">Leucine-rich repeat</keyword>
<feature type="domain" description="Leucine-rich repeat-containing protein 37 N-terminal" evidence="6">
    <location>
        <begin position="86"/>
        <end position="157"/>
    </location>
</feature>
<dbReference type="Pfam" id="PF13855">
    <property type="entry name" value="LRR_8"/>
    <property type="match status" value="1"/>
</dbReference>
<keyword evidence="4" id="KW-1133">Transmembrane helix</keyword>
<dbReference type="Pfam" id="PF15779">
    <property type="entry name" value="LRRC37"/>
    <property type="match status" value="5"/>
</dbReference>
<reference evidence="7" key="1">
    <citation type="submission" date="2025-08" db="UniProtKB">
        <authorList>
            <consortium name="Ensembl"/>
        </authorList>
    </citation>
    <scope>IDENTIFICATION</scope>
</reference>
<feature type="region of interest" description="Disordered" evidence="3">
    <location>
        <begin position="1"/>
        <end position="70"/>
    </location>
</feature>
<dbReference type="PANTHER" id="PTHR23045:SF9">
    <property type="entry name" value="LEUCINE RICH REPEAT CONTAINING 37A-RELATED"/>
    <property type="match status" value="1"/>
</dbReference>
<evidence type="ECO:0000259" key="5">
    <source>
        <dbReference type="Pfam" id="PF14914"/>
    </source>
</evidence>
<feature type="domain" description="Leucine-rich repeat-containing protein 37 N-terminal" evidence="6">
    <location>
        <begin position="428"/>
        <end position="498"/>
    </location>
</feature>
<dbReference type="Pfam" id="PF14914">
    <property type="entry name" value="LRRC37AB_C"/>
    <property type="match status" value="1"/>
</dbReference>
<accession>A0A8C0R8R0</accession>
<feature type="region of interest" description="Disordered" evidence="3">
    <location>
        <begin position="88"/>
        <end position="107"/>
    </location>
</feature>
<dbReference type="InterPro" id="IPR032754">
    <property type="entry name" value="LRRC37_N"/>
</dbReference>
<evidence type="ECO:0000256" key="3">
    <source>
        <dbReference type="SAM" id="MobiDB-lite"/>
    </source>
</evidence>
<reference evidence="7" key="2">
    <citation type="submission" date="2025-09" db="UniProtKB">
        <authorList>
            <consortium name="Ensembl"/>
        </authorList>
    </citation>
    <scope>IDENTIFICATION</scope>
</reference>
<dbReference type="PROSITE" id="PS51450">
    <property type="entry name" value="LRR"/>
    <property type="match status" value="1"/>
</dbReference>
<sequence>MTVPPQGQDQAQRSSLPSVTAKPVDLEFTVPPEPSTTLQQTLAPPEDPEVTLPHPEHVEAQSPNLSEVTVQPLDLELTITPEPITEVETSTMQETPGPPLEPPDESVMQPPMYREVTVPTPGQDQARHLLLPNVTVQPLDLELTLTPEPTTKVEHSTTVSKTTVPPKDMEVTFAHQEQVQAQHPILTEVTVQPLDLGLTITSEFTKEIELPQPMQETPIQLPEPPKEVTVAQSPVYQEETIPTPGWDQIQHPSSPSVTVQPLDLELTVSPEPTTEVEHSTALKKTIAPPKDVEVTFAHLEQVLSRRPNLTKVTVQPLDLELTITPASTTEIEPSPTMPLELPKELVAQPSIYQEAAVPTSAQDQAQHLWSPNVTTQPLALELTISPKPTTEVEQSTTLHQTTAPPKDLEVTFPPSEQVQVQHSTLNKTKPSPTMQETPTQPPEPPKEVVVQYPFHQEGTVPTLGQDQAPYPTLPSVTVHPVDMGLTITSEPTTQSQQPNLTKVTVPPMDLEITVSHQPESSESVLPPTTQPSVVHFAKYFPEKAYTTFTEQPEQSVTTNVNICELCTCKDETLSCTGFSPKQRLRRVPVPEPNTDNNTFTILNFQGNAISYIEENTWKPYRWTEKLILSENYLTELHKDSFEGLLSLQYLDLSCNKIQSIERRTFEPLPFLKFINVSCNVLTEVSFGTFQAWHGMQFLHKLILSHNPLTTVEDSYLFKLPALKYFNPFTTNIMLCVSIYRILPSRMSCCLCQLKNNIEVVCKTVKLHCDGECLTNATRCDEKASIMNVEGSFMKVLKARKKSTSTELTIEPEKASSDKNGIGLSAFMNEQLDFNDESDVISALNYILPYFSEGNVEDVESTLLPFIKTLFSNVQDGDKPVGYLKNNTKSPSLEPGPNNSTYKNKLRKLSFLENLLDAEIQEKIDEVKKKEKTAMLIPPGILGPKFKKLETAQGQEKTLPKSKNLRKRWFRKNSVLKGPNDLQKRHYKEVDVQSTQGKQSAQSFVKNMAKERRLSGPSPRELEELHMAQRPRKLVGNSVHTESSFIKEHKAAASSFPKQNIMGKPSASTAPKSLPKVKTKSEDSTYPIVVLEDANARVREMEASRPVSHSGKKKKNSLSNRLMPAQRPPLPAVRSLIDSPSQEAISSSEKRIQENPFPELFTLSEPSKENTTVENTTAQNASEEIISPGSTTVSEQTPPEFTNRRNLSNTYSTTTRDNFVPTVKQTNETQWEYHNLVTDLPPKPTGFSVAKLSSAGDLFEIQLNQQLRSLIPNNDVRRLISHVIRTLKMDCSETNVQLACAKLISRTGLLMKLLSEQQEVKVSKAEWDTDQWKTENYINESTEAQSEQKEQKSSEPTKEVPGYGYNNKLILAISVTVVVMILIIVFCLIEVRTTINSDFQKIFCLYNRFRIYKLKIKATFSLTDTWYFSSV</sequence>
<dbReference type="PANTHER" id="PTHR23045">
    <property type="entry name" value="LEUCINE-RICH REPEAT-CONTAINING PROTEIN 37A"/>
    <property type="match status" value="1"/>
</dbReference>
<dbReference type="Ensembl" id="ENSCAFT00020040180.1">
    <property type="protein sequence ID" value="ENSCAFP00020034800.1"/>
    <property type="gene ID" value="ENSCAFG00020026958.1"/>
</dbReference>
<feature type="region of interest" description="Disordered" evidence="3">
    <location>
        <begin position="1100"/>
        <end position="1125"/>
    </location>
</feature>
<organism evidence="7 8">
    <name type="scientific">Canis lupus dingo</name>
    <name type="common">dingo</name>
    <dbReference type="NCBI Taxonomy" id="286419"/>
    <lineage>
        <taxon>Eukaryota</taxon>
        <taxon>Metazoa</taxon>
        <taxon>Chordata</taxon>
        <taxon>Craniata</taxon>
        <taxon>Vertebrata</taxon>
        <taxon>Euteleostomi</taxon>
        <taxon>Mammalia</taxon>
        <taxon>Eutheria</taxon>
        <taxon>Laurasiatheria</taxon>
        <taxon>Carnivora</taxon>
        <taxon>Caniformia</taxon>
        <taxon>Canidae</taxon>
        <taxon>Canis</taxon>
    </lineage>
</organism>
<feature type="domain" description="Leucine-rich repeat-containing protein 37 N-terminal" evidence="6">
    <location>
        <begin position="335"/>
        <end position="396"/>
    </location>
</feature>
<dbReference type="SMART" id="SM00369">
    <property type="entry name" value="LRR_TYP"/>
    <property type="match status" value="4"/>
</dbReference>
<dbReference type="InterPro" id="IPR032675">
    <property type="entry name" value="LRR_dom_sf"/>
</dbReference>
<keyword evidence="4" id="KW-0472">Membrane</keyword>
<proteinExistence type="predicted"/>
<dbReference type="InterPro" id="IPR029423">
    <property type="entry name" value="LRRC37AB_C"/>
</dbReference>
<feature type="region of interest" description="Disordered" evidence="3">
    <location>
        <begin position="1188"/>
        <end position="1214"/>
    </location>
</feature>
<keyword evidence="2" id="KW-0677">Repeat</keyword>
<evidence type="ECO:0000256" key="2">
    <source>
        <dbReference type="ARBA" id="ARBA00022737"/>
    </source>
</evidence>
<evidence type="ECO:0000313" key="8">
    <source>
        <dbReference type="Proteomes" id="UP000694391"/>
    </source>
</evidence>
<dbReference type="InterPro" id="IPR003591">
    <property type="entry name" value="Leu-rich_rpt_typical-subtyp"/>
</dbReference>
<feature type="region of interest" description="Disordered" evidence="3">
    <location>
        <begin position="1057"/>
        <end position="1078"/>
    </location>
</feature>
<feature type="domain" description="Leucine-rich repeat-containing protein 37 N-terminal" evidence="6">
    <location>
        <begin position="1"/>
        <end position="40"/>
    </location>
</feature>
<protein>
    <submittedName>
        <fullName evidence="7">Leucine-rich repeat-containing protein 37A3-like</fullName>
    </submittedName>
</protein>
<evidence type="ECO:0000259" key="6">
    <source>
        <dbReference type="Pfam" id="PF15779"/>
    </source>
</evidence>
<feature type="domain" description="LRRC37A/B like protein 1 C-terminal" evidence="5">
    <location>
        <begin position="1254"/>
        <end position="1392"/>
    </location>
</feature>
<feature type="compositionally biased region" description="Polar residues" evidence="3">
    <location>
        <begin position="387"/>
        <end position="403"/>
    </location>
</feature>
<feature type="compositionally biased region" description="Polar residues" evidence="3">
    <location>
        <begin position="414"/>
        <end position="429"/>
    </location>
</feature>
<evidence type="ECO:0000313" key="7">
    <source>
        <dbReference type="Ensembl" id="ENSCAFP00020034800.1"/>
    </source>
</evidence>
<evidence type="ECO:0000256" key="1">
    <source>
        <dbReference type="ARBA" id="ARBA00022614"/>
    </source>
</evidence>
<keyword evidence="8" id="KW-1185">Reference proteome</keyword>
<feature type="transmembrane region" description="Helical" evidence="4">
    <location>
        <begin position="1368"/>
        <end position="1390"/>
    </location>
</feature>
<keyword evidence="4" id="KW-0812">Transmembrane</keyword>
<dbReference type="InterPro" id="IPR015753">
    <property type="entry name" value="LRRC37"/>
</dbReference>
<dbReference type="InterPro" id="IPR001611">
    <property type="entry name" value="Leu-rich_rpt"/>
</dbReference>
<name>A0A8C0R8R0_CANLU</name>
<dbReference type="Gene3D" id="3.80.10.10">
    <property type="entry name" value="Ribonuclease Inhibitor"/>
    <property type="match status" value="1"/>
</dbReference>